<reference evidence="7" key="1">
    <citation type="journal article" date="2019" name="Int. J. Syst. Evol. Microbiol.">
        <title>The Global Catalogue of Microorganisms (GCM) 10K type strain sequencing project: providing services to taxonomists for standard genome sequencing and annotation.</title>
        <authorList>
            <consortium name="The Broad Institute Genomics Platform"/>
            <consortium name="The Broad Institute Genome Sequencing Center for Infectious Disease"/>
            <person name="Wu L."/>
            <person name="Ma J."/>
        </authorList>
    </citation>
    <scope>NUCLEOTIDE SEQUENCE [LARGE SCALE GENOMIC DNA]</scope>
    <source>
        <strain evidence="7">KCTC 12847</strain>
    </source>
</reference>
<feature type="domain" description="HTH gntR-type" evidence="5">
    <location>
        <begin position="31"/>
        <end position="99"/>
    </location>
</feature>
<keyword evidence="2" id="KW-0238">DNA-binding</keyword>
<dbReference type="SMART" id="SM00895">
    <property type="entry name" value="FCD"/>
    <property type="match status" value="1"/>
</dbReference>
<name>A0ABV7LYW6_9GAMM</name>
<dbReference type="PANTHER" id="PTHR43537:SF5">
    <property type="entry name" value="UXU OPERON TRANSCRIPTIONAL REGULATOR"/>
    <property type="match status" value="1"/>
</dbReference>
<dbReference type="Pfam" id="PF00392">
    <property type="entry name" value="GntR"/>
    <property type="match status" value="1"/>
</dbReference>
<dbReference type="RefSeq" id="WP_156817432.1">
    <property type="nucleotide sequence ID" value="NZ_BMXD01000005.1"/>
</dbReference>
<dbReference type="InterPro" id="IPR036390">
    <property type="entry name" value="WH_DNA-bd_sf"/>
</dbReference>
<dbReference type="PRINTS" id="PR00035">
    <property type="entry name" value="HTHGNTR"/>
</dbReference>
<comment type="caution">
    <text evidence="6">The sequence shown here is derived from an EMBL/GenBank/DDBJ whole genome shotgun (WGS) entry which is preliminary data.</text>
</comment>
<evidence type="ECO:0000313" key="6">
    <source>
        <dbReference type="EMBL" id="MFC3291629.1"/>
    </source>
</evidence>
<protein>
    <submittedName>
        <fullName evidence="6">FadR/GntR family transcriptional regulator</fullName>
    </submittedName>
</protein>
<proteinExistence type="predicted"/>
<evidence type="ECO:0000256" key="2">
    <source>
        <dbReference type="ARBA" id="ARBA00023125"/>
    </source>
</evidence>
<keyword evidence="1" id="KW-0805">Transcription regulation</keyword>
<dbReference type="InterPro" id="IPR008920">
    <property type="entry name" value="TF_FadR/GntR_C"/>
</dbReference>
<evidence type="ECO:0000256" key="4">
    <source>
        <dbReference type="SAM" id="MobiDB-lite"/>
    </source>
</evidence>
<feature type="region of interest" description="Disordered" evidence="4">
    <location>
        <begin position="1"/>
        <end position="32"/>
    </location>
</feature>
<dbReference type="EMBL" id="JBHRUH010000011">
    <property type="protein sequence ID" value="MFC3291629.1"/>
    <property type="molecule type" value="Genomic_DNA"/>
</dbReference>
<organism evidence="6 7">
    <name type="scientific">Modicisalibacter luteus</name>
    <dbReference type="NCBI Taxonomy" id="453962"/>
    <lineage>
        <taxon>Bacteria</taxon>
        <taxon>Pseudomonadati</taxon>
        <taxon>Pseudomonadota</taxon>
        <taxon>Gammaproteobacteria</taxon>
        <taxon>Oceanospirillales</taxon>
        <taxon>Halomonadaceae</taxon>
        <taxon>Modicisalibacter</taxon>
    </lineage>
</organism>
<dbReference type="SUPFAM" id="SSF46785">
    <property type="entry name" value="Winged helix' DNA-binding domain"/>
    <property type="match status" value="1"/>
</dbReference>
<dbReference type="InterPro" id="IPR036388">
    <property type="entry name" value="WH-like_DNA-bd_sf"/>
</dbReference>
<dbReference type="Gene3D" id="1.10.10.10">
    <property type="entry name" value="Winged helix-like DNA-binding domain superfamily/Winged helix DNA-binding domain"/>
    <property type="match status" value="1"/>
</dbReference>
<keyword evidence="3" id="KW-0804">Transcription</keyword>
<dbReference type="Gene3D" id="1.20.120.530">
    <property type="entry name" value="GntR ligand-binding domain-like"/>
    <property type="match status" value="1"/>
</dbReference>
<dbReference type="CDD" id="cd07377">
    <property type="entry name" value="WHTH_GntR"/>
    <property type="match status" value="1"/>
</dbReference>
<dbReference type="PROSITE" id="PS50949">
    <property type="entry name" value="HTH_GNTR"/>
    <property type="match status" value="1"/>
</dbReference>
<dbReference type="SUPFAM" id="SSF48008">
    <property type="entry name" value="GntR ligand-binding domain-like"/>
    <property type="match status" value="1"/>
</dbReference>
<dbReference type="Proteomes" id="UP001595640">
    <property type="component" value="Unassembled WGS sequence"/>
</dbReference>
<sequence length="253" mass="28416">MTSKPRPDHACSNTAALPQSDDASKTQARPTKLSDRVYGDIVERILQGEYGEGDRLPSETKLAEMNRVSRPIVREALSRLREDGLVRSQRGAGSYVECRPDRAMLDFAPLESLADMQRCFEFRAALEGESARLAAQHVSPSSLKEIERALQRLEECIQAGELGVDADFGFHLAIAEATNNRFFTDTLLSLKPQINFGQNLARNLGLRRPGQHLPEVQQEHVKILQAIREGDPERACQRMRQHIGNSRRRVFEG</sequence>
<gene>
    <name evidence="6" type="ORF">ACFOEI_06075</name>
</gene>
<dbReference type="PANTHER" id="PTHR43537">
    <property type="entry name" value="TRANSCRIPTIONAL REGULATOR, GNTR FAMILY"/>
    <property type="match status" value="1"/>
</dbReference>
<accession>A0ABV7LYW6</accession>
<evidence type="ECO:0000313" key="7">
    <source>
        <dbReference type="Proteomes" id="UP001595640"/>
    </source>
</evidence>
<dbReference type="Pfam" id="PF07729">
    <property type="entry name" value="FCD"/>
    <property type="match status" value="1"/>
</dbReference>
<keyword evidence="7" id="KW-1185">Reference proteome</keyword>
<evidence type="ECO:0000256" key="3">
    <source>
        <dbReference type="ARBA" id="ARBA00023163"/>
    </source>
</evidence>
<evidence type="ECO:0000256" key="1">
    <source>
        <dbReference type="ARBA" id="ARBA00023015"/>
    </source>
</evidence>
<dbReference type="InterPro" id="IPR011711">
    <property type="entry name" value="GntR_C"/>
</dbReference>
<evidence type="ECO:0000259" key="5">
    <source>
        <dbReference type="PROSITE" id="PS50949"/>
    </source>
</evidence>
<dbReference type="SMART" id="SM00345">
    <property type="entry name" value="HTH_GNTR"/>
    <property type="match status" value="1"/>
</dbReference>
<dbReference type="InterPro" id="IPR000524">
    <property type="entry name" value="Tscrpt_reg_HTH_GntR"/>
</dbReference>